<accession>A0A8J8NLM5</accession>
<evidence type="ECO:0000313" key="3">
    <source>
        <dbReference type="Proteomes" id="UP000785679"/>
    </source>
</evidence>
<sequence>MFGGTSALGGGYGTGGYGSSMYGGGGMGGMGGMYGGMGGMYGNNQGNMQNRPMLERMSVYVYQLCEIAQMVEFNANGLYGFFQLMKNISLAAVKFGNEWLWWLLEKFVEKMRQMKDWVKTKFTEYFLKRDLTRDQLQDQISVLQKVLRFVLLFVVVNLIRVAVSMLRKKWKA</sequence>
<keyword evidence="1" id="KW-0472">Membrane</keyword>
<organism evidence="2 3">
    <name type="scientific">Halteria grandinella</name>
    <dbReference type="NCBI Taxonomy" id="5974"/>
    <lineage>
        <taxon>Eukaryota</taxon>
        <taxon>Sar</taxon>
        <taxon>Alveolata</taxon>
        <taxon>Ciliophora</taxon>
        <taxon>Intramacronucleata</taxon>
        <taxon>Spirotrichea</taxon>
        <taxon>Stichotrichia</taxon>
        <taxon>Sporadotrichida</taxon>
        <taxon>Halteriidae</taxon>
        <taxon>Halteria</taxon>
    </lineage>
</organism>
<reference evidence="2" key="1">
    <citation type="submission" date="2019-06" db="EMBL/GenBank/DDBJ databases">
        <authorList>
            <person name="Zheng W."/>
        </authorList>
    </citation>
    <scope>NUCLEOTIDE SEQUENCE</scope>
    <source>
        <strain evidence="2">QDHG01</strain>
    </source>
</reference>
<protein>
    <recommendedName>
        <fullName evidence="4">Peroxin-13</fullName>
    </recommendedName>
</protein>
<feature type="transmembrane region" description="Helical" evidence="1">
    <location>
        <begin position="146"/>
        <end position="166"/>
    </location>
</feature>
<evidence type="ECO:0000256" key="1">
    <source>
        <dbReference type="SAM" id="Phobius"/>
    </source>
</evidence>
<keyword evidence="1" id="KW-0812">Transmembrane</keyword>
<keyword evidence="3" id="KW-1185">Reference proteome</keyword>
<dbReference type="Proteomes" id="UP000785679">
    <property type="component" value="Unassembled WGS sequence"/>
</dbReference>
<gene>
    <name evidence="2" type="ORF">FGO68_gene4752</name>
</gene>
<keyword evidence="1" id="KW-1133">Transmembrane helix</keyword>
<comment type="caution">
    <text evidence="2">The sequence shown here is derived from an EMBL/GenBank/DDBJ whole genome shotgun (WGS) entry which is preliminary data.</text>
</comment>
<evidence type="ECO:0000313" key="2">
    <source>
        <dbReference type="EMBL" id="TNV76421.1"/>
    </source>
</evidence>
<proteinExistence type="predicted"/>
<evidence type="ECO:0008006" key="4">
    <source>
        <dbReference type="Google" id="ProtNLM"/>
    </source>
</evidence>
<dbReference type="OrthoDB" id="10535713at2759"/>
<name>A0A8J8NLM5_HALGN</name>
<dbReference type="EMBL" id="RRYP01013613">
    <property type="protein sequence ID" value="TNV76421.1"/>
    <property type="molecule type" value="Genomic_DNA"/>
</dbReference>
<dbReference type="AlphaFoldDB" id="A0A8J8NLM5"/>